<evidence type="ECO:0000259" key="2">
    <source>
        <dbReference type="Pfam" id="PF18186"/>
    </source>
</evidence>
<proteinExistence type="predicted"/>
<evidence type="ECO:0000313" key="3">
    <source>
        <dbReference type="EMBL" id="MWJ27972.1"/>
    </source>
</evidence>
<evidence type="ECO:0000313" key="4">
    <source>
        <dbReference type="Proteomes" id="UP000437638"/>
    </source>
</evidence>
<feature type="domain" description="SMODS and SLOG-associating 2TM effector" evidence="2">
    <location>
        <begin position="10"/>
        <end position="174"/>
    </location>
</feature>
<dbReference type="NCBIfam" id="NF033632">
    <property type="entry name" value="SLATT_4"/>
    <property type="match status" value="1"/>
</dbReference>
<keyword evidence="4" id="KW-1185">Reference proteome</keyword>
<dbReference type="EMBL" id="WTKP01000004">
    <property type="protein sequence ID" value="MWJ27972.1"/>
    <property type="molecule type" value="Genomic_DNA"/>
</dbReference>
<accession>A0A7X3KRG0</accession>
<feature type="transmembrane region" description="Helical" evidence="1">
    <location>
        <begin position="44"/>
        <end position="62"/>
    </location>
</feature>
<comment type="caution">
    <text evidence="3">The sequence shown here is derived from an EMBL/GenBank/DDBJ whole genome shotgun (WGS) entry which is preliminary data.</text>
</comment>
<dbReference type="Pfam" id="PF18186">
    <property type="entry name" value="SLATT_4"/>
    <property type="match status" value="1"/>
</dbReference>
<name>A0A7X3KRG0_9GAMM</name>
<organism evidence="3 4">
    <name type="scientific">Vreelandella zhuhanensis</name>
    <dbReference type="NCBI Taxonomy" id="2684210"/>
    <lineage>
        <taxon>Bacteria</taxon>
        <taxon>Pseudomonadati</taxon>
        <taxon>Pseudomonadota</taxon>
        <taxon>Gammaproteobacteria</taxon>
        <taxon>Oceanospirillales</taxon>
        <taxon>Halomonadaceae</taxon>
        <taxon>Vreelandella</taxon>
    </lineage>
</organism>
<dbReference type="InterPro" id="IPR040811">
    <property type="entry name" value="SLATT_4"/>
</dbReference>
<keyword evidence="1" id="KW-0472">Membrane</keyword>
<evidence type="ECO:0000256" key="1">
    <source>
        <dbReference type="SAM" id="Phobius"/>
    </source>
</evidence>
<sequence length="191" mass="21591">MEQNSPHNALEDQIRECYGRVAWSHKTHEKCSDILNTRLNRIKLWQIILSAITTTGIMVAVFGESKEIGIVSAVLSFFLTVLSTYVKQYDLGGLAQKHADAAVDLWSIRECYLSLLTDIRSGHLEDGKVRELRDALQERLSEIYRGSPRTIAKAYKEATKALKQLEELTFSDEEIDAILPKPLRKTSNNGL</sequence>
<protein>
    <submittedName>
        <fullName evidence="3">SLATT domain-containing protein</fullName>
    </submittedName>
</protein>
<dbReference type="Proteomes" id="UP000437638">
    <property type="component" value="Unassembled WGS sequence"/>
</dbReference>
<dbReference type="AlphaFoldDB" id="A0A7X3KRG0"/>
<feature type="transmembrane region" description="Helical" evidence="1">
    <location>
        <begin position="68"/>
        <end position="86"/>
    </location>
</feature>
<gene>
    <name evidence="3" type="ORF">GPM19_07110</name>
</gene>
<dbReference type="RefSeq" id="WP_160418316.1">
    <property type="nucleotide sequence ID" value="NZ_WTKP01000004.1"/>
</dbReference>
<keyword evidence="1" id="KW-0812">Transmembrane</keyword>
<keyword evidence="1" id="KW-1133">Transmembrane helix</keyword>
<reference evidence="3 4" key="1">
    <citation type="submission" date="2019-12" db="EMBL/GenBank/DDBJ databases">
        <title>Halomonas rutogse sp. nov. isolated from two lakes on Tibetan Plateau.</title>
        <authorList>
            <person name="Gao P."/>
        </authorList>
    </citation>
    <scope>NUCLEOTIDE SEQUENCE [LARGE SCALE GENOMIC DNA]</scope>
    <source>
        <strain evidence="3 4">ZH2S</strain>
    </source>
</reference>